<dbReference type="InterPro" id="IPR000742">
    <property type="entry name" value="EGF"/>
</dbReference>
<sequence>MVVQNSFDISLLILLFLIVNVCSANGNYNNTTSDHECAKSNKICRPYSPQACCDDNLSCKIKKTRNDFVCTEKVILKGSCRDNDDCGDIKHAKCSSDKDCTCIIGYSSINKTYCAPSLNSFCWRDEKCAADHASCINSHCQCDENYLQHSHNECLPKLIGSYCKDNSECSRVKYAQCSAGNFCVCSINTRSVDRALCLPFLNEYCKTNDDCKVENSICNDSKCQCKPNFMTLLNECQAPYLGMPCDYSDDSEDCFRFIDNSICSHDKKCTCLPIYLPVSENKCLLAHNQICLDYEQCAAENSICLNHRCECKPYYVYRRDQCVSAYLQQLCRKEKDCSGVKFATCSEDNICVCKQNYFQSDNSTCSPLLNSSCSTTKECFAANSVCQNGKCQCEEGFFAISNDRCAKISLQQSCSITHDCLITIPHSYCSEIGLCYCDLGYVSIDGIKCVPALGQFCTKSNPCSIDNSECIDNKCQCKLYFEEARDSECIPINFSQSCSYNIDCRNIKHSMCFYGECTCEHNYAPVNSRTCVLLLGGFCSTDEDCYVENSVCVSNICKCDTQYLTVTNNKCEPNMLGTLCLTNDDCDKINNSICSADNVCTCNLNYRAVDKFFCIPILNGFCSEDSQCPTDSFRCVDHQCQCQPNFTAMSASQCYETNLINTCTNVTECSDSWHAQCTSDHKCVCASNNMALSPSTCLPILNGFCWIDHQCMAENSVCTDYRCACKPNFTAVAYNLCIPDRKKMHLY</sequence>
<evidence type="ECO:0000259" key="2">
    <source>
        <dbReference type="SMART" id="SM00181"/>
    </source>
</evidence>
<proteinExistence type="predicted"/>
<reference evidence="3 4" key="1">
    <citation type="journal article" date="2021" name="J. Hered.">
        <title>A chromosome-level genome assembly of the parasitoid wasp, Cotesia glomerata (Hymenoptera: Braconidae).</title>
        <authorList>
            <person name="Pinto B.J."/>
            <person name="Weis J.J."/>
            <person name="Gamble T."/>
            <person name="Ode P.J."/>
            <person name="Paul R."/>
            <person name="Zaspel J.M."/>
        </authorList>
    </citation>
    <scope>NUCLEOTIDE SEQUENCE [LARGE SCALE GENOMIC DNA]</scope>
    <source>
        <strain evidence="3">CgM1</strain>
    </source>
</reference>
<keyword evidence="1" id="KW-0732">Signal</keyword>
<keyword evidence="4" id="KW-1185">Reference proteome</keyword>
<feature type="domain" description="EGF-like" evidence="2">
    <location>
        <begin position="290"/>
        <end position="323"/>
    </location>
</feature>
<feature type="domain" description="EGF-like" evidence="2">
    <location>
        <begin position="621"/>
        <end position="655"/>
    </location>
</feature>
<dbReference type="PANTHER" id="PTHR39069:SF8">
    <property type="entry name" value="FI17111P1"/>
    <property type="match status" value="1"/>
</dbReference>
<feature type="chain" id="PRO_5043350152" description="EGF-like domain-containing protein" evidence="1">
    <location>
        <begin position="25"/>
        <end position="747"/>
    </location>
</feature>
<comment type="caution">
    <text evidence="3">The sequence shown here is derived from an EMBL/GenBank/DDBJ whole genome shotgun (WGS) entry which is preliminary data.</text>
</comment>
<feature type="domain" description="EGF-like" evidence="2">
    <location>
        <begin position="662"/>
        <end position="698"/>
    </location>
</feature>
<feature type="domain" description="EGF-like" evidence="2">
    <location>
        <begin position="704"/>
        <end position="738"/>
    </location>
</feature>
<dbReference type="InterPro" id="IPR006149">
    <property type="entry name" value="EB_dom"/>
</dbReference>
<evidence type="ECO:0000313" key="4">
    <source>
        <dbReference type="Proteomes" id="UP000826195"/>
    </source>
</evidence>
<feature type="domain" description="EGF-like" evidence="2">
    <location>
        <begin position="579"/>
        <end position="615"/>
    </location>
</feature>
<dbReference type="AlphaFoldDB" id="A0AAV7HS37"/>
<feature type="domain" description="EGF-like" evidence="2">
    <location>
        <begin position="330"/>
        <end position="366"/>
    </location>
</feature>
<dbReference type="PANTHER" id="PTHR39069">
    <property type="entry name" value="ECDYSONE-INDUCIBLE GENE E1, ISOFORM A"/>
    <property type="match status" value="1"/>
</dbReference>
<dbReference type="EMBL" id="JAHXZJ010002982">
    <property type="protein sequence ID" value="KAH0534655.1"/>
    <property type="molecule type" value="Genomic_DNA"/>
</dbReference>
<feature type="domain" description="EGF-like" evidence="2">
    <location>
        <begin position="378"/>
        <end position="406"/>
    </location>
</feature>
<organism evidence="3 4">
    <name type="scientific">Cotesia glomerata</name>
    <name type="common">Lepidopteran parasitic wasp</name>
    <name type="synonym">Apanteles glomeratus</name>
    <dbReference type="NCBI Taxonomy" id="32391"/>
    <lineage>
        <taxon>Eukaryota</taxon>
        <taxon>Metazoa</taxon>
        <taxon>Ecdysozoa</taxon>
        <taxon>Arthropoda</taxon>
        <taxon>Hexapoda</taxon>
        <taxon>Insecta</taxon>
        <taxon>Pterygota</taxon>
        <taxon>Neoptera</taxon>
        <taxon>Endopterygota</taxon>
        <taxon>Hymenoptera</taxon>
        <taxon>Apocrita</taxon>
        <taxon>Ichneumonoidea</taxon>
        <taxon>Braconidae</taxon>
        <taxon>Microgastrinae</taxon>
        <taxon>Cotesia</taxon>
    </lineage>
</organism>
<protein>
    <recommendedName>
        <fullName evidence="2">EGF-like domain-containing protein</fullName>
    </recommendedName>
</protein>
<gene>
    <name evidence="3" type="ORF">KQX54_006272</name>
</gene>
<evidence type="ECO:0000256" key="1">
    <source>
        <dbReference type="SAM" id="SignalP"/>
    </source>
</evidence>
<feature type="domain" description="EGF-like" evidence="2">
    <location>
        <begin position="456"/>
        <end position="490"/>
    </location>
</feature>
<dbReference type="SMART" id="SM00181">
    <property type="entry name" value="EGF"/>
    <property type="match status" value="10"/>
</dbReference>
<feature type="domain" description="EGF-like" evidence="2">
    <location>
        <begin position="204"/>
        <end position="237"/>
    </location>
</feature>
<feature type="signal peptide" evidence="1">
    <location>
        <begin position="1"/>
        <end position="24"/>
    </location>
</feature>
<evidence type="ECO:0000313" key="3">
    <source>
        <dbReference type="EMBL" id="KAH0534655.1"/>
    </source>
</evidence>
<accession>A0AAV7HS37</accession>
<dbReference type="Proteomes" id="UP000826195">
    <property type="component" value="Unassembled WGS sequence"/>
</dbReference>
<feature type="domain" description="EGF-like" evidence="2">
    <location>
        <begin position="538"/>
        <end position="572"/>
    </location>
</feature>
<dbReference type="Pfam" id="PF01683">
    <property type="entry name" value="EB"/>
    <property type="match status" value="1"/>
</dbReference>
<name>A0AAV7HS37_COTGL</name>